<evidence type="ECO:0000313" key="12">
    <source>
        <dbReference type="EMBL" id="EJK44656.1"/>
    </source>
</evidence>
<feature type="chain" id="PRO_5003836716" description="GPI transamidase component PIG-S" evidence="11">
    <location>
        <begin position="23"/>
        <end position="614"/>
    </location>
</feature>
<dbReference type="AlphaFoldDB" id="K0R7L0"/>
<evidence type="ECO:0000256" key="9">
    <source>
        <dbReference type="ARBA" id="ARBA00023180"/>
    </source>
</evidence>
<evidence type="ECO:0000256" key="2">
    <source>
        <dbReference type="ARBA" id="ARBA00004687"/>
    </source>
</evidence>
<reference evidence="12 13" key="1">
    <citation type="journal article" date="2012" name="Genome Biol.">
        <title>Genome and low-iron response of an oceanic diatom adapted to chronic iron limitation.</title>
        <authorList>
            <person name="Lommer M."/>
            <person name="Specht M."/>
            <person name="Roy A.S."/>
            <person name="Kraemer L."/>
            <person name="Andreson R."/>
            <person name="Gutowska M.A."/>
            <person name="Wolf J."/>
            <person name="Bergner S.V."/>
            <person name="Schilhabel M.B."/>
            <person name="Klostermeier U.C."/>
            <person name="Beiko R.G."/>
            <person name="Rosenstiel P."/>
            <person name="Hippler M."/>
            <person name="Laroche J."/>
        </authorList>
    </citation>
    <scope>NUCLEOTIDE SEQUENCE [LARGE SCALE GENOMIC DNA]</scope>
    <source>
        <strain evidence="12 13">CCMP1005</strain>
    </source>
</reference>
<keyword evidence="5 10" id="KW-0812">Transmembrane</keyword>
<keyword evidence="4" id="KW-0337">GPI-anchor biosynthesis</keyword>
<evidence type="ECO:0000256" key="8">
    <source>
        <dbReference type="ARBA" id="ARBA00023136"/>
    </source>
</evidence>
<feature type="transmembrane region" description="Helical" evidence="10">
    <location>
        <begin position="580"/>
        <end position="600"/>
    </location>
</feature>
<name>K0R7L0_THAOC</name>
<dbReference type="OrthoDB" id="28748at2759"/>
<evidence type="ECO:0008006" key="14">
    <source>
        <dbReference type="Google" id="ProtNLM"/>
    </source>
</evidence>
<dbReference type="InterPro" id="IPR019540">
    <property type="entry name" value="PtdIno-glycan_biosynth_class_S"/>
</dbReference>
<dbReference type="eggNOG" id="ENOG502RX0N">
    <property type="taxonomic scope" value="Eukaryota"/>
</dbReference>
<keyword evidence="9" id="KW-0325">Glycoprotein</keyword>
<dbReference type="PANTHER" id="PTHR21072">
    <property type="entry name" value="GPI TRANSAMIDASE COMPONENT PIG-S"/>
    <property type="match status" value="1"/>
</dbReference>
<keyword evidence="8 10" id="KW-0472">Membrane</keyword>
<evidence type="ECO:0000256" key="1">
    <source>
        <dbReference type="ARBA" id="ARBA00004477"/>
    </source>
</evidence>
<evidence type="ECO:0000256" key="4">
    <source>
        <dbReference type="ARBA" id="ARBA00022502"/>
    </source>
</evidence>
<evidence type="ECO:0000256" key="7">
    <source>
        <dbReference type="ARBA" id="ARBA00022989"/>
    </source>
</evidence>
<accession>K0R7L0</accession>
<comment type="subcellular location">
    <subcellularLocation>
        <location evidence="1">Endoplasmic reticulum membrane</location>
        <topology evidence="1">Multi-pass membrane protein</topology>
    </subcellularLocation>
</comment>
<gene>
    <name evidence="12" type="ORF">THAOC_36790</name>
</gene>
<evidence type="ECO:0000256" key="5">
    <source>
        <dbReference type="ARBA" id="ARBA00022692"/>
    </source>
</evidence>
<dbReference type="UniPathway" id="UPA00196"/>
<comment type="caution">
    <text evidence="12">The sequence shown here is derived from an EMBL/GenBank/DDBJ whole genome shotgun (WGS) entry which is preliminary data.</text>
</comment>
<keyword evidence="6" id="KW-0256">Endoplasmic reticulum</keyword>
<protein>
    <recommendedName>
        <fullName evidence="14">GPI transamidase component PIG-S</fullName>
    </recommendedName>
</protein>
<comment type="pathway">
    <text evidence="2">Glycolipid biosynthesis; glycosylphosphatidylinositol-anchor biosynthesis.</text>
</comment>
<evidence type="ECO:0000256" key="6">
    <source>
        <dbReference type="ARBA" id="ARBA00022824"/>
    </source>
</evidence>
<dbReference type="Proteomes" id="UP000266841">
    <property type="component" value="Unassembled WGS sequence"/>
</dbReference>
<evidence type="ECO:0000313" key="13">
    <source>
        <dbReference type="Proteomes" id="UP000266841"/>
    </source>
</evidence>
<dbReference type="PANTHER" id="PTHR21072:SF13">
    <property type="entry name" value="GPI TRANSAMIDASE COMPONENT PIG-S"/>
    <property type="match status" value="1"/>
</dbReference>
<evidence type="ECO:0000256" key="10">
    <source>
        <dbReference type="SAM" id="Phobius"/>
    </source>
</evidence>
<dbReference type="GO" id="GO:0006506">
    <property type="term" value="P:GPI anchor biosynthetic process"/>
    <property type="evidence" value="ECO:0007669"/>
    <property type="project" value="UniProtKB-UniPathway"/>
</dbReference>
<keyword evidence="13" id="KW-1185">Reference proteome</keyword>
<proteinExistence type="inferred from homology"/>
<sequence length="614" mass="67872">MAGTRLLVHAAFVVELAALVASALLYASTRSDESPNAEPFFVDKSGWNLLEEDLWPIDEYDAAGPYRRAAKTAAELFDGVVSLLGLEQEAQYHERPVRTSIFIHEMRQAASTLLSPAGLPSMHVELQLPQKEMRAHVGAVEKIFAKVANTKHGHYDERQVSCDEFQLSSLSSREEGESLESRRPRVVILAGCEESEILQSSDTFLVKTDLDSQGEQILQFLSDEIVPVLAEILSLTASSSYRLGSVEILLIDEEPLSHVNGRDGARTRVETLGKLLSSTSERMLGRTLDDLSFLYSGGVHIDENDANSISTDPSGPAVGLVNLATAYLPLPKEMISTLNEDENLNYISGKNMARFIHDHSSRRVFDKHDAETIEWVLFIPSVIHSPLRIGTGKDGELGTSIVLSHSTTNGVQSDINPGVSLLNIDAEIMSNQAESNSLYKDEMSRIGSFIRRKHGLPDRSGSRTLNSSVPIRNESDDAISYWELEAIARAQYQTTLEHTLVEVDALASLLYRHSRTLSVPKAVAQNLNKATSLLRKSISFANDGYIIHATSALHGSRRFIEKASTNSRLMEPPYFAPDHYLAVFSPLVLPLAIPMLAGLIREVKRYRELTMKVH</sequence>
<comment type="similarity">
    <text evidence="3">Belongs to the PIGS family.</text>
</comment>
<feature type="signal peptide" evidence="11">
    <location>
        <begin position="1"/>
        <end position="22"/>
    </location>
</feature>
<organism evidence="12 13">
    <name type="scientific">Thalassiosira oceanica</name>
    <name type="common">Marine diatom</name>
    <dbReference type="NCBI Taxonomy" id="159749"/>
    <lineage>
        <taxon>Eukaryota</taxon>
        <taxon>Sar</taxon>
        <taxon>Stramenopiles</taxon>
        <taxon>Ochrophyta</taxon>
        <taxon>Bacillariophyta</taxon>
        <taxon>Coscinodiscophyceae</taxon>
        <taxon>Thalassiosirophycidae</taxon>
        <taxon>Thalassiosirales</taxon>
        <taxon>Thalassiosiraceae</taxon>
        <taxon>Thalassiosira</taxon>
    </lineage>
</organism>
<evidence type="ECO:0000256" key="3">
    <source>
        <dbReference type="ARBA" id="ARBA00005316"/>
    </source>
</evidence>
<dbReference type="EMBL" id="AGNL01049394">
    <property type="protein sequence ID" value="EJK44656.1"/>
    <property type="molecule type" value="Genomic_DNA"/>
</dbReference>
<evidence type="ECO:0000256" key="11">
    <source>
        <dbReference type="SAM" id="SignalP"/>
    </source>
</evidence>
<dbReference type="GO" id="GO:0042765">
    <property type="term" value="C:GPI-anchor transamidase complex"/>
    <property type="evidence" value="ECO:0007669"/>
    <property type="project" value="InterPro"/>
</dbReference>
<keyword evidence="11" id="KW-0732">Signal</keyword>
<dbReference type="Pfam" id="PF10510">
    <property type="entry name" value="PIG-S"/>
    <property type="match status" value="1"/>
</dbReference>
<keyword evidence="7 10" id="KW-1133">Transmembrane helix</keyword>
<dbReference type="GO" id="GO:0016255">
    <property type="term" value="P:attachment of GPI anchor to protein"/>
    <property type="evidence" value="ECO:0007669"/>
    <property type="project" value="InterPro"/>
</dbReference>
<dbReference type="OMA" id="SIARSHW"/>